<evidence type="ECO:0000313" key="3">
    <source>
        <dbReference type="Proteomes" id="UP001054837"/>
    </source>
</evidence>
<sequence length="76" mass="8223">MRNNFRARERVSGGTTDTDSTVEGRMLSQESLGVAACRDRSPMPRLIGCAGSAEQRTNGRGKTPQQTPPQGRTSPF</sequence>
<dbReference type="EMBL" id="BPLQ01009034">
    <property type="protein sequence ID" value="GIY41107.1"/>
    <property type="molecule type" value="Genomic_DNA"/>
</dbReference>
<feature type="compositionally biased region" description="Polar residues" evidence="1">
    <location>
        <begin position="54"/>
        <end position="76"/>
    </location>
</feature>
<evidence type="ECO:0000313" key="2">
    <source>
        <dbReference type="EMBL" id="GIY41107.1"/>
    </source>
</evidence>
<comment type="caution">
    <text evidence="2">The sequence shown here is derived from an EMBL/GenBank/DDBJ whole genome shotgun (WGS) entry which is preliminary data.</text>
</comment>
<organism evidence="2 3">
    <name type="scientific">Caerostris darwini</name>
    <dbReference type="NCBI Taxonomy" id="1538125"/>
    <lineage>
        <taxon>Eukaryota</taxon>
        <taxon>Metazoa</taxon>
        <taxon>Ecdysozoa</taxon>
        <taxon>Arthropoda</taxon>
        <taxon>Chelicerata</taxon>
        <taxon>Arachnida</taxon>
        <taxon>Araneae</taxon>
        <taxon>Araneomorphae</taxon>
        <taxon>Entelegynae</taxon>
        <taxon>Araneoidea</taxon>
        <taxon>Araneidae</taxon>
        <taxon>Caerostris</taxon>
    </lineage>
</organism>
<dbReference type="Proteomes" id="UP001054837">
    <property type="component" value="Unassembled WGS sequence"/>
</dbReference>
<gene>
    <name evidence="2" type="ORF">CDAR_603531</name>
</gene>
<dbReference type="AlphaFoldDB" id="A0AAV4T6R7"/>
<accession>A0AAV4T6R7</accession>
<feature type="compositionally biased region" description="Basic and acidic residues" evidence="1">
    <location>
        <begin position="1"/>
        <end position="11"/>
    </location>
</feature>
<proteinExistence type="predicted"/>
<keyword evidence="3" id="KW-1185">Reference proteome</keyword>
<feature type="region of interest" description="Disordered" evidence="1">
    <location>
        <begin position="1"/>
        <end position="25"/>
    </location>
</feature>
<feature type="region of interest" description="Disordered" evidence="1">
    <location>
        <begin position="42"/>
        <end position="76"/>
    </location>
</feature>
<evidence type="ECO:0000256" key="1">
    <source>
        <dbReference type="SAM" id="MobiDB-lite"/>
    </source>
</evidence>
<reference evidence="2 3" key="1">
    <citation type="submission" date="2021-06" db="EMBL/GenBank/DDBJ databases">
        <title>Caerostris darwini draft genome.</title>
        <authorList>
            <person name="Kono N."/>
            <person name="Arakawa K."/>
        </authorList>
    </citation>
    <scope>NUCLEOTIDE SEQUENCE [LARGE SCALE GENOMIC DNA]</scope>
</reference>
<name>A0AAV4T6R7_9ARAC</name>
<protein>
    <submittedName>
        <fullName evidence="2">Uncharacterized protein</fullName>
    </submittedName>
</protein>